<dbReference type="RefSeq" id="WP_064025559.1">
    <property type="nucleotide sequence ID" value="NZ_LUUK01000051.1"/>
</dbReference>
<gene>
    <name evidence="2" type="ORF">A1355_20900</name>
</gene>
<reference evidence="3" key="1">
    <citation type="submission" date="2016-03" db="EMBL/GenBank/DDBJ databases">
        <authorList>
            <person name="Heylen K."/>
            <person name="De Vos P."/>
            <person name="Vekeman B."/>
        </authorList>
    </citation>
    <scope>NUCLEOTIDE SEQUENCE [LARGE SCALE GENOMIC DNA]</scope>
    <source>
        <strain evidence="3">R-45383</strain>
    </source>
</reference>
<dbReference type="Gene3D" id="2.60.120.1440">
    <property type="match status" value="1"/>
</dbReference>
<feature type="domain" description="FecR protein" evidence="1">
    <location>
        <begin position="21"/>
        <end position="113"/>
    </location>
</feature>
<dbReference type="Pfam" id="PF04773">
    <property type="entry name" value="FecR"/>
    <property type="match status" value="1"/>
</dbReference>
<dbReference type="InterPro" id="IPR012373">
    <property type="entry name" value="Ferrdict_sens_TM"/>
</dbReference>
<comment type="caution">
    <text evidence="2">The sequence shown here is derived from an EMBL/GenBank/DDBJ whole genome shotgun (WGS) entry which is preliminary data.</text>
</comment>
<dbReference type="Gene3D" id="3.55.50.30">
    <property type="match status" value="1"/>
</dbReference>
<proteinExistence type="predicted"/>
<dbReference type="OrthoDB" id="9771237at2"/>
<dbReference type="AlphaFoldDB" id="A0A177P406"/>
<feature type="non-terminal residue" evidence="2">
    <location>
        <position position="1"/>
    </location>
</feature>
<dbReference type="Proteomes" id="UP000077628">
    <property type="component" value="Unassembled WGS sequence"/>
</dbReference>
<dbReference type="STRING" id="702114.A1355_20900"/>
<accession>A0A177P406</accession>
<sequence length="245" mass="27133">SLVWAVCGGYCANWLSHPWADYRTLVGEQRTVLLSDGSTVHLNTDTALDVNMSAGERRIQLLQGEAEFEVAHDSQRPFRVTSGQATTEALGTRFVVRYANAAGDVTLLEGKVRTTRTNHQGQLLGNVILEPGEHIAFNEDQLGAVQTTDLSIADAWRRGRIVMNFVPLQDVVAEINRYRPGHVFLLNSELAQRKIHVAMDIKRIDDWLNALGNTLPVQVLHAGHIVVLQGRQITTDDHETAASPR</sequence>
<keyword evidence="3" id="KW-1185">Reference proteome</keyword>
<dbReference type="GO" id="GO:0016989">
    <property type="term" value="F:sigma factor antagonist activity"/>
    <property type="evidence" value="ECO:0007669"/>
    <property type="project" value="TreeGrafter"/>
</dbReference>
<dbReference type="EMBL" id="LUUK01000051">
    <property type="protein sequence ID" value="OAI24159.1"/>
    <property type="molecule type" value="Genomic_DNA"/>
</dbReference>
<dbReference type="PANTHER" id="PTHR30273:SF2">
    <property type="entry name" value="PROTEIN FECR"/>
    <property type="match status" value="1"/>
</dbReference>
<dbReference type="PANTHER" id="PTHR30273">
    <property type="entry name" value="PERIPLASMIC SIGNAL SENSOR AND SIGMA FACTOR ACTIVATOR FECR-RELATED"/>
    <property type="match status" value="1"/>
</dbReference>
<name>A0A177P406_9GAMM</name>
<organism evidence="2 3">
    <name type="scientific">Methylomonas koyamae</name>
    <dbReference type="NCBI Taxonomy" id="702114"/>
    <lineage>
        <taxon>Bacteria</taxon>
        <taxon>Pseudomonadati</taxon>
        <taxon>Pseudomonadota</taxon>
        <taxon>Gammaproteobacteria</taxon>
        <taxon>Methylococcales</taxon>
        <taxon>Methylococcaceae</taxon>
        <taxon>Methylomonas</taxon>
    </lineage>
</organism>
<evidence type="ECO:0000259" key="1">
    <source>
        <dbReference type="Pfam" id="PF04773"/>
    </source>
</evidence>
<protein>
    <submittedName>
        <fullName evidence="2">Iron dicitrate transport regulator FecR</fullName>
    </submittedName>
</protein>
<evidence type="ECO:0000313" key="3">
    <source>
        <dbReference type="Proteomes" id="UP000077628"/>
    </source>
</evidence>
<evidence type="ECO:0000313" key="2">
    <source>
        <dbReference type="EMBL" id="OAI24159.1"/>
    </source>
</evidence>
<dbReference type="InterPro" id="IPR006860">
    <property type="entry name" value="FecR"/>
</dbReference>